<keyword evidence="9" id="KW-1185">Reference proteome</keyword>
<dbReference type="VEuPathDB" id="FungiDB:PV10_03319"/>
<dbReference type="GO" id="GO:0004806">
    <property type="term" value="F:triacylglycerol lipase activity"/>
    <property type="evidence" value="ECO:0007669"/>
    <property type="project" value="InterPro"/>
</dbReference>
<reference evidence="8 9" key="1">
    <citation type="submission" date="2015-01" db="EMBL/GenBank/DDBJ databases">
        <title>The Genome Sequence of Exophiala mesophila CBS40295.</title>
        <authorList>
            <consortium name="The Broad Institute Genomics Platform"/>
            <person name="Cuomo C."/>
            <person name="de Hoog S."/>
            <person name="Gorbushina A."/>
            <person name="Stielow B."/>
            <person name="Teixiera M."/>
            <person name="Abouelleil A."/>
            <person name="Chapman S.B."/>
            <person name="Priest M."/>
            <person name="Young S.K."/>
            <person name="Wortman J."/>
            <person name="Nusbaum C."/>
            <person name="Birren B."/>
        </authorList>
    </citation>
    <scope>NUCLEOTIDE SEQUENCE [LARGE SCALE GENOMIC DNA]</scope>
    <source>
        <strain evidence="8 9">CBS 40295</strain>
    </source>
</reference>
<evidence type="ECO:0000256" key="3">
    <source>
        <dbReference type="ARBA" id="ARBA00022963"/>
    </source>
</evidence>
<dbReference type="SUPFAM" id="SSF52151">
    <property type="entry name" value="FabD/lysophospholipase-like"/>
    <property type="match status" value="1"/>
</dbReference>
<dbReference type="AlphaFoldDB" id="A0A0D1ZM24"/>
<keyword evidence="6" id="KW-0812">Transmembrane</keyword>
<gene>
    <name evidence="8" type="ORF">PV10_03319</name>
</gene>
<comment type="caution">
    <text evidence="5">Lacks conserved residue(s) required for the propagation of feature annotation.</text>
</comment>
<evidence type="ECO:0000313" key="9">
    <source>
        <dbReference type="Proteomes" id="UP000054302"/>
    </source>
</evidence>
<evidence type="ECO:0000256" key="4">
    <source>
        <dbReference type="ARBA" id="ARBA00023098"/>
    </source>
</evidence>
<evidence type="ECO:0000313" key="8">
    <source>
        <dbReference type="EMBL" id="KIV95697.1"/>
    </source>
</evidence>
<keyword evidence="6" id="KW-0472">Membrane</keyword>
<keyword evidence="6" id="KW-1133">Transmembrane helix</keyword>
<dbReference type="GO" id="GO:0006641">
    <property type="term" value="P:triglyceride metabolic process"/>
    <property type="evidence" value="ECO:0007669"/>
    <property type="project" value="UniProtKB-ARBA"/>
</dbReference>
<feature type="transmembrane region" description="Helical" evidence="6">
    <location>
        <begin position="6"/>
        <end position="24"/>
    </location>
</feature>
<dbReference type="InterPro" id="IPR050301">
    <property type="entry name" value="NTE"/>
</dbReference>
<dbReference type="Pfam" id="PF01734">
    <property type="entry name" value="Patatin"/>
    <property type="match status" value="1"/>
</dbReference>
<dbReference type="InterPro" id="IPR002641">
    <property type="entry name" value="PNPLA_dom"/>
</dbReference>
<evidence type="ECO:0000256" key="2">
    <source>
        <dbReference type="ARBA" id="ARBA00022801"/>
    </source>
</evidence>
<dbReference type="RefSeq" id="XP_016227271.1">
    <property type="nucleotide sequence ID" value="XM_016367753.1"/>
</dbReference>
<dbReference type="GeneID" id="27321164"/>
<dbReference type="GO" id="GO:0016042">
    <property type="term" value="P:lipid catabolic process"/>
    <property type="evidence" value="ECO:0007669"/>
    <property type="project" value="UniProtKB-KW"/>
</dbReference>
<keyword evidence="4" id="KW-0443">Lipid metabolism</keyword>
<name>A0A0D1ZM24_EXOME</name>
<evidence type="ECO:0000256" key="5">
    <source>
        <dbReference type="PROSITE-ProRule" id="PRU01161"/>
    </source>
</evidence>
<dbReference type="PANTHER" id="PTHR14226:SF44">
    <property type="entry name" value="TRIACYLGLYCEROL LIPASE 3"/>
    <property type="match status" value="1"/>
</dbReference>
<sequence>MEFLQYLFGLIYGFLYCFFMSFAPTRKSVRHTPKPKSIITYDDYYNNQLILDTLRGVDGWTTQDKDSSYDWQDLATHRRELERCRKFHDDRALCSHLRDQSLRNTCRILSPSLYRKSPVQTKRLIHDYLLELRRCIAYVADPNSMRSGSTVVSAHEKRQLLSDMRTILGRTTLVLQGGAIVSLSHIGVVKALHEQGILPQIITGSSSGAFIAAILCTSSPREFSQKLEGVGVNLEAFSRAQAERPATALTTLLKSPLLEALRRRYLRYQKDRHFFDIQVMRDCAKDNLGEITFEEAYAKTGRILNITIAMSEVAGTPQLLNYVTAPHVLIWTAVMASIATSKQMYAPAQLLCKDETGAIANYYAADFSDLLSDQQVMVHPETALQRIGEIFNVNHFIFSQTRPYVAPFVRLQAWADHYPLLGAIVRLSLGETFHWLKQFENLGILPVPLQRVLLDEKVPVPAQWGKISITPKLGLRDFCHLFDYPTMTRLQEWGFRGEQSTWPRMCELKCRCEVEMELDAAYTRVWRRVPGAMTAD</sequence>
<dbReference type="EMBL" id="KN847521">
    <property type="protein sequence ID" value="KIV95697.1"/>
    <property type="molecule type" value="Genomic_DNA"/>
</dbReference>
<evidence type="ECO:0000256" key="6">
    <source>
        <dbReference type="SAM" id="Phobius"/>
    </source>
</evidence>
<protein>
    <recommendedName>
        <fullName evidence="7">PNPLA domain-containing protein</fullName>
    </recommendedName>
</protein>
<dbReference type="PANTHER" id="PTHR14226">
    <property type="entry name" value="NEUROPATHY TARGET ESTERASE/SWISS CHEESE D.MELANOGASTER"/>
    <property type="match status" value="1"/>
</dbReference>
<dbReference type="OrthoDB" id="10049244at2759"/>
<dbReference type="PROSITE" id="PS51635">
    <property type="entry name" value="PNPLA"/>
    <property type="match status" value="1"/>
</dbReference>
<keyword evidence="3" id="KW-0442">Lipid degradation</keyword>
<dbReference type="Proteomes" id="UP000054302">
    <property type="component" value="Unassembled WGS sequence"/>
</dbReference>
<evidence type="ECO:0000256" key="1">
    <source>
        <dbReference type="ARBA" id="ARBA00002682"/>
    </source>
</evidence>
<dbReference type="Gene3D" id="3.40.1090.10">
    <property type="entry name" value="Cytosolic phospholipase A2 catalytic domain"/>
    <property type="match status" value="1"/>
</dbReference>
<organism evidence="8 9">
    <name type="scientific">Exophiala mesophila</name>
    <name type="common">Black yeast-like fungus</name>
    <dbReference type="NCBI Taxonomy" id="212818"/>
    <lineage>
        <taxon>Eukaryota</taxon>
        <taxon>Fungi</taxon>
        <taxon>Dikarya</taxon>
        <taxon>Ascomycota</taxon>
        <taxon>Pezizomycotina</taxon>
        <taxon>Eurotiomycetes</taxon>
        <taxon>Chaetothyriomycetidae</taxon>
        <taxon>Chaetothyriales</taxon>
        <taxon>Herpotrichiellaceae</taxon>
        <taxon>Exophiala</taxon>
    </lineage>
</organism>
<dbReference type="OMA" id="SIVPWPH"/>
<evidence type="ECO:0000259" key="7">
    <source>
        <dbReference type="PROSITE" id="PS51635"/>
    </source>
</evidence>
<dbReference type="HOGENOM" id="CLU_009031_5_0_1"/>
<comment type="function">
    <text evidence="1">Probable lipid hydrolase.</text>
</comment>
<proteinExistence type="predicted"/>
<feature type="short sequence motif" description="GXSXG" evidence="5">
    <location>
        <begin position="204"/>
        <end position="208"/>
    </location>
</feature>
<dbReference type="InterPro" id="IPR016035">
    <property type="entry name" value="Acyl_Trfase/lysoPLipase"/>
</dbReference>
<dbReference type="InterPro" id="IPR021771">
    <property type="entry name" value="Triacylglycerol_lipase_N"/>
</dbReference>
<dbReference type="Pfam" id="PF11815">
    <property type="entry name" value="DUF3336"/>
    <property type="match status" value="1"/>
</dbReference>
<feature type="domain" description="PNPLA" evidence="7">
    <location>
        <begin position="173"/>
        <end position="369"/>
    </location>
</feature>
<dbReference type="STRING" id="212818.A0A0D1ZM24"/>
<keyword evidence="2" id="KW-0378">Hydrolase</keyword>
<accession>A0A0D1ZM24</accession>